<accession>A0A2P5FFD9</accession>
<protein>
    <recommendedName>
        <fullName evidence="3">LRR domain containing protein</fullName>
    </recommendedName>
</protein>
<dbReference type="EMBL" id="JXTC01000038">
    <property type="protein sequence ID" value="PON96510.1"/>
    <property type="molecule type" value="Genomic_DNA"/>
</dbReference>
<name>A0A2P5FFD9_TREOI</name>
<organism evidence="1 2">
    <name type="scientific">Trema orientale</name>
    <name type="common">Charcoal tree</name>
    <name type="synonym">Celtis orientalis</name>
    <dbReference type="NCBI Taxonomy" id="63057"/>
    <lineage>
        <taxon>Eukaryota</taxon>
        <taxon>Viridiplantae</taxon>
        <taxon>Streptophyta</taxon>
        <taxon>Embryophyta</taxon>
        <taxon>Tracheophyta</taxon>
        <taxon>Spermatophyta</taxon>
        <taxon>Magnoliopsida</taxon>
        <taxon>eudicotyledons</taxon>
        <taxon>Gunneridae</taxon>
        <taxon>Pentapetalae</taxon>
        <taxon>rosids</taxon>
        <taxon>fabids</taxon>
        <taxon>Rosales</taxon>
        <taxon>Cannabaceae</taxon>
        <taxon>Trema</taxon>
    </lineage>
</organism>
<dbReference type="Proteomes" id="UP000237000">
    <property type="component" value="Unassembled WGS sequence"/>
</dbReference>
<comment type="caution">
    <text evidence="1">The sequence shown here is derived from an EMBL/GenBank/DDBJ whole genome shotgun (WGS) entry which is preliminary data.</text>
</comment>
<dbReference type="STRING" id="63057.A0A2P5FFD9"/>
<evidence type="ECO:0008006" key="3">
    <source>
        <dbReference type="Google" id="ProtNLM"/>
    </source>
</evidence>
<proteinExistence type="predicted"/>
<dbReference type="InParanoid" id="A0A2P5FFD9"/>
<sequence length="130" mass="14543">MGAHFLVLPKLILCSTTLFFIFASFGLAASAKLQSQEVKVLKEIGRKLGKKDWDFGKDPCSGEGSWKVISGWKSSESSVTCDCTFNNNSSCHIENAIFPFLFFSRFIISIRRVGLMLKRKKDVDGKLDEP</sequence>
<gene>
    <name evidence="1" type="ORF">TorRG33x02_077830</name>
</gene>
<reference evidence="2" key="1">
    <citation type="submission" date="2016-06" db="EMBL/GenBank/DDBJ databases">
        <title>Parallel loss of symbiosis genes in relatives of nitrogen-fixing non-legume Parasponia.</title>
        <authorList>
            <person name="Van Velzen R."/>
            <person name="Holmer R."/>
            <person name="Bu F."/>
            <person name="Rutten L."/>
            <person name="Van Zeijl A."/>
            <person name="Liu W."/>
            <person name="Santuari L."/>
            <person name="Cao Q."/>
            <person name="Sharma T."/>
            <person name="Shen D."/>
            <person name="Roswanjaya Y."/>
            <person name="Wardhani T."/>
            <person name="Kalhor M.S."/>
            <person name="Jansen J."/>
            <person name="Van den Hoogen J."/>
            <person name="Gungor B."/>
            <person name="Hartog M."/>
            <person name="Hontelez J."/>
            <person name="Verver J."/>
            <person name="Yang W.-C."/>
            <person name="Schijlen E."/>
            <person name="Repin R."/>
            <person name="Schilthuizen M."/>
            <person name="Schranz E."/>
            <person name="Heidstra R."/>
            <person name="Miyata K."/>
            <person name="Fedorova E."/>
            <person name="Kohlen W."/>
            <person name="Bisseling T."/>
            <person name="Smit S."/>
            <person name="Geurts R."/>
        </authorList>
    </citation>
    <scope>NUCLEOTIDE SEQUENCE [LARGE SCALE GENOMIC DNA]</scope>
    <source>
        <strain evidence="2">cv. RG33-2</strain>
    </source>
</reference>
<dbReference type="OrthoDB" id="1897577at2759"/>
<evidence type="ECO:0000313" key="1">
    <source>
        <dbReference type="EMBL" id="PON96510.1"/>
    </source>
</evidence>
<dbReference type="AlphaFoldDB" id="A0A2P5FFD9"/>
<keyword evidence="2" id="KW-1185">Reference proteome</keyword>
<evidence type="ECO:0000313" key="2">
    <source>
        <dbReference type="Proteomes" id="UP000237000"/>
    </source>
</evidence>